<evidence type="ECO:0000256" key="2">
    <source>
        <dbReference type="ARBA" id="ARBA00004126"/>
    </source>
</evidence>
<comment type="subcellular location">
    <subcellularLocation>
        <location evidence="3">Endoplasmic reticulum membrane</location>
    </subcellularLocation>
    <subcellularLocation>
        <location evidence="2">Nucleus membrane</location>
    </subcellularLocation>
</comment>
<reference evidence="16" key="1">
    <citation type="submission" date="2023-04" db="EMBL/GenBank/DDBJ databases">
        <title>Black Yeasts Isolated from many extreme environments.</title>
        <authorList>
            <person name="Coleine C."/>
            <person name="Stajich J.E."/>
            <person name="Selbmann L."/>
        </authorList>
    </citation>
    <scope>NUCLEOTIDE SEQUENCE</scope>
    <source>
        <strain evidence="16">CCFEE 5312</strain>
    </source>
</reference>
<sequence>MAPIIKACVLAGMLLKFALALGSATVAPIQLPDIDLDHSIVFESVRDRLQYLQGIANHVKTLPPCSQLATSALLHTCSALEGSLPHDESELKRGSDLFVDEEADIYSARLAVCELNSADFPVPDACRSFIPSERPSKTRGIRGFWPGQGSDDTSKLFQYYDKVTEANLKQCRKALGASTQAWTSYSNNRQNAHLYCRAVRSEIEKDNQIHVGKVLAKTAVTASESLHDAFEQFNDLKAEFSKLATIMPQFQMDLASGNQQQLEHIRHFWAELERARQGLQDIATGVHDIQKGVKSANDDIVGLGVVIADTAGTSAAEVKGGFAALKADLVHVTGDVDSLSQLVEFQWEKQQQEFIKGLGAITSDISVVNNLMTVHQQALWAEREASDRWLQQRIEKEKQYQTLQRETNATLIEISDRAKDVNSTLALLPSMLGIGWEPVRAGLETAVALIAHTSVFMLLSFGVWERYIGFSFIGNIFASIGSGLALACISVFTYSPLDLGRLILHAMTISEYDSVLALGAFMGIAVCLLLMIANSVIASLMRHVSRGRTSASDAEYDPSSPQYPPKIEHWSV</sequence>
<evidence type="ECO:0000256" key="11">
    <source>
        <dbReference type="ARBA" id="ARBA00023180"/>
    </source>
</evidence>
<dbReference type="Proteomes" id="UP001271007">
    <property type="component" value="Unassembled WGS sequence"/>
</dbReference>
<dbReference type="GO" id="GO:0000742">
    <property type="term" value="P:karyogamy involved in conjugation with cellular fusion"/>
    <property type="evidence" value="ECO:0007669"/>
    <property type="project" value="InterPro"/>
</dbReference>
<comment type="caution">
    <text evidence="16">The sequence shown here is derived from an EMBL/GenBank/DDBJ whole genome shotgun (WGS) entry which is preliminary data.</text>
</comment>
<evidence type="ECO:0000256" key="7">
    <source>
        <dbReference type="ARBA" id="ARBA00022729"/>
    </source>
</evidence>
<evidence type="ECO:0000256" key="3">
    <source>
        <dbReference type="ARBA" id="ARBA00004586"/>
    </source>
</evidence>
<evidence type="ECO:0000256" key="8">
    <source>
        <dbReference type="ARBA" id="ARBA00022824"/>
    </source>
</evidence>
<comment type="similarity">
    <text evidence="4">Belongs to the KAR5 family.</text>
</comment>
<keyword evidence="17" id="KW-1185">Reference proteome</keyword>
<evidence type="ECO:0000256" key="6">
    <source>
        <dbReference type="ARBA" id="ARBA00022692"/>
    </source>
</evidence>
<feature type="region of interest" description="Disordered" evidence="13">
    <location>
        <begin position="550"/>
        <end position="572"/>
    </location>
</feature>
<evidence type="ECO:0000256" key="12">
    <source>
        <dbReference type="ARBA" id="ARBA00023242"/>
    </source>
</evidence>
<dbReference type="GO" id="GO:0031965">
    <property type="term" value="C:nuclear membrane"/>
    <property type="evidence" value="ECO:0007669"/>
    <property type="project" value="UniProtKB-SubCell"/>
</dbReference>
<accession>A0AAJ0DI19</accession>
<evidence type="ECO:0000256" key="4">
    <source>
        <dbReference type="ARBA" id="ARBA00010473"/>
    </source>
</evidence>
<dbReference type="InterPro" id="IPR007292">
    <property type="entry name" value="Nuclear_fusion_Kar5"/>
</dbReference>
<keyword evidence="8" id="KW-0256">Endoplasmic reticulum</keyword>
<feature type="signal peptide" evidence="15">
    <location>
        <begin position="1"/>
        <end position="20"/>
    </location>
</feature>
<comment type="function">
    <text evidence="1">Required for nuclear membrane fusion during karyogamy.</text>
</comment>
<keyword evidence="10 14" id="KW-0472">Membrane</keyword>
<evidence type="ECO:0000256" key="5">
    <source>
        <dbReference type="ARBA" id="ARBA00022459"/>
    </source>
</evidence>
<keyword evidence="5" id="KW-0415">Karyogamy</keyword>
<keyword evidence="7 15" id="KW-0732">Signal</keyword>
<dbReference type="PANTHER" id="PTHR28012">
    <property type="entry name" value="NUCLEAR FUSION PROTEIN KAR5"/>
    <property type="match status" value="1"/>
</dbReference>
<protein>
    <submittedName>
        <fullName evidence="16">Uncharacterized protein</fullName>
    </submittedName>
</protein>
<feature type="transmembrane region" description="Helical" evidence="14">
    <location>
        <begin position="476"/>
        <end position="495"/>
    </location>
</feature>
<feature type="transmembrane region" description="Helical" evidence="14">
    <location>
        <begin position="515"/>
        <end position="540"/>
    </location>
</feature>
<evidence type="ECO:0000313" key="16">
    <source>
        <dbReference type="EMBL" id="KAK3050581.1"/>
    </source>
</evidence>
<organism evidence="16 17">
    <name type="scientific">Extremus antarcticus</name>
    <dbReference type="NCBI Taxonomy" id="702011"/>
    <lineage>
        <taxon>Eukaryota</taxon>
        <taxon>Fungi</taxon>
        <taxon>Dikarya</taxon>
        <taxon>Ascomycota</taxon>
        <taxon>Pezizomycotina</taxon>
        <taxon>Dothideomycetes</taxon>
        <taxon>Dothideomycetidae</taxon>
        <taxon>Mycosphaerellales</taxon>
        <taxon>Extremaceae</taxon>
        <taxon>Extremus</taxon>
    </lineage>
</organism>
<dbReference type="GO" id="GO:0005789">
    <property type="term" value="C:endoplasmic reticulum membrane"/>
    <property type="evidence" value="ECO:0007669"/>
    <property type="project" value="UniProtKB-SubCell"/>
</dbReference>
<dbReference type="AlphaFoldDB" id="A0AAJ0DI19"/>
<gene>
    <name evidence="16" type="ORF">LTR09_008221</name>
</gene>
<evidence type="ECO:0000313" key="17">
    <source>
        <dbReference type="Proteomes" id="UP001271007"/>
    </source>
</evidence>
<evidence type="ECO:0000256" key="1">
    <source>
        <dbReference type="ARBA" id="ARBA00003389"/>
    </source>
</evidence>
<dbReference type="PANTHER" id="PTHR28012:SF1">
    <property type="entry name" value="NUCLEAR FUSION PROTEIN KAR5"/>
    <property type="match status" value="1"/>
</dbReference>
<proteinExistence type="inferred from homology"/>
<feature type="chain" id="PRO_5042595480" evidence="15">
    <location>
        <begin position="21"/>
        <end position="572"/>
    </location>
</feature>
<keyword evidence="12" id="KW-0539">Nucleus</keyword>
<evidence type="ECO:0000256" key="13">
    <source>
        <dbReference type="SAM" id="MobiDB-lite"/>
    </source>
</evidence>
<keyword evidence="6 14" id="KW-0812">Transmembrane</keyword>
<evidence type="ECO:0000256" key="15">
    <source>
        <dbReference type="SAM" id="SignalP"/>
    </source>
</evidence>
<name>A0AAJ0DI19_9PEZI</name>
<dbReference type="EMBL" id="JAWDJX010000031">
    <property type="protein sequence ID" value="KAK3050581.1"/>
    <property type="molecule type" value="Genomic_DNA"/>
</dbReference>
<evidence type="ECO:0000256" key="14">
    <source>
        <dbReference type="SAM" id="Phobius"/>
    </source>
</evidence>
<evidence type="ECO:0000256" key="10">
    <source>
        <dbReference type="ARBA" id="ARBA00023136"/>
    </source>
</evidence>
<keyword evidence="9 14" id="KW-1133">Transmembrane helix</keyword>
<dbReference type="GO" id="GO:0048288">
    <property type="term" value="P:nuclear membrane fusion involved in karyogamy"/>
    <property type="evidence" value="ECO:0007669"/>
    <property type="project" value="InterPro"/>
</dbReference>
<keyword evidence="11" id="KW-0325">Glycoprotein</keyword>
<feature type="transmembrane region" description="Helical" evidence="14">
    <location>
        <begin position="446"/>
        <end position="464"/>
    </location>
</feature>
<evidence type="ECO:0000256" key="9">
    <source>
        <dbReference type="ARBA" id="ARBA00022989"/>
    </source>
</evidence>